<keyword evidence="2" id="KW-1185">Reference proteome</keyword>
<dbReference type="Proteomes" id="UP000621307">
    <property type="component" value="Unassembled WGS sequence"/>
</dbReference>
<reference evidence="1 2" key="1">
    <citation type="journal article" date="2020" name="ISME J.">
        <title>Comparative genomics reveals insights into cyanobacterial evolution and habitat adaptation.</title>
        <authorList>
            <person name="Chen M.Y."/>
            <person name="Teng W.K."/>
            <person name="Zhao L."/>
            <person name="Hu C.X."/>
            <person name="Zhou Y.K."/>
            <person name="Han B.P."/>
            <person name="Song L.R."/>
            <person name="Shu W.S."/>
        </authorList>
    </citation>
    <scope>NUCLEOTIDE SEQUENCE [LARGE SCALE GENOMIC DNA]</scope>
    <source>
        <strain evidence="1 2">FACHB-3921</strain>
    </source>
</reference>
<comment type="caution">
    <text evidence="1">The sequence shown here is derived from an EMBL/GenBank/DDBJ whole genome shotgun (WGS) entry which is preliminary data.</text>
</comment>
<name>A0ABR8BED1_9NOSO</name>
<gene>
    <name evidence="1" type="ORF">H6G14_14145</name>
</gene>
<proteinExistence type="predicted"/>
<evidence type="ECO:0000313" key="1">
    <source>
        <dbReference type="EMBL" id="MBD2252437.1"/>
    </source>
</evidence>
<protein>
    <submittedName>
        <fullName evidence="1">Uncharacterized protein</fullName>
    </submittedName>
</protein>
<evidence type="ECO:0000313" key="2">
    <source>
        <dbReference type="Proteomes" id="UP000621307"/>
    </source>
</evidence>
<accession>A0ABR8BED1</accession>
<dbReference type="Pfam" id="PF19671">
    <property type="entry name" value="DUF6174"/>
    <property type="match status" value="1"/>
</dbReference>
<organism evidence="1 2">
    <name type="scientific">Nostoc parmelioides FACHB-3921</name>
    <dbReference type="NCBI Taxonomy" id="2692909"/>
    <lineage>
        <taxon>Bacteria</taxon>
        <taxon>Bacillati</taxon>
        <taxon>Cyanobacteriota</taxon>
        <taxon>Cyanophyceae</taxon>
        <taxon>Nostocales</taxon>
        <taxon>Nostocaceae</taxon>
        <taxon>Nostoc</taxon>
    </lineage>
</organism>
<sequence length="164" mass="18894">MRLPITIGLGFILSLSMNIPAMSESRVQIEQLSARHNLNSRKLNFNRILWNKKNISSYRYTLSNSCFCIPEARGPVVIEVRNGKTTSITPVNPEQAINPEFFQKYNTIPKLFNVIQYAIQSQAFSLDISYNHKFGYPTRINIDYNSQIADEELFLTIENFEVIP</sequence>
<dbReference type="RefSeq" id="WP_190568026.1">
    <property type="nucleotide sequence ID" value="NZ_JACJQL010000018.1"/>
</dbReference>
<dbReference type="InterPro" id="IPR046172">
    <property type="entry name" value="DUF6174"/>
</dbReference>
<dbReference type="EMBL" id="JACJQL010000018">
    <property type="protein sequence ID" value="MBD2252437.1"/>
    <property type="molecule type" value="Genomic_DNA"/>
</dbReference>